<evidence type="ECO:0000259" key="11">
    <source>
        <dbReference type="PROSITE" id="PS50112"/>
    </source>
</evidence>
<dbReference type="KEGG" id="pfer:IRI77_07680"/>
<gene>
    <name evidence="12" type="ORF">IRI77_07680</name>
</gene>
<keyword evidence="7" id="KW-0067">ATP-binding</keyword>
<name>A0A7S7NU17_PALFE</name>
<dbReference type="GO" id="GO:0000155">
    <property type="term" value="F:phosphorelay sensor kinase activity"/>
    <property type="evidence" value="ECO:0007669"/>
    <property type="project" value="InterPro"/>
</dbReference>
<dbReference type="Pfam" id="PF00512">
    <property type="entry name" value="HisKA"/>
    <property type="match status" value="1"/>
</dbReference>
<feature type="domain" description="Histidine kinase" evidence="10">
    <location>
        <begin position="388"/>
        <end position="596"/>
    </location>
</feature>
<feature type="transmembrane region" description="Helical" evidence="9">
    <location>
        <begin position="186"/>
        <end position="209"/>
    </location>
</feature>
<evidence type="ECO:0000259" key="10">
    <source>
        <dbReference type="PROSITE" id="PS50109"/>
    </source>
</evidence>
<evidence type="ECO:0000256" key="9">
    <source>
        <dbReference type="SAM" id="Phobius"/>
    </source>
</evidence>
<dbReference type="PRINTS" id="PR00344">
    <property type="entry name" value="BCTRLSENSOR"/>
</dbReference>
<dbReference type="PROSITE" id="PS50109">
    <property type="entry name" value="HIS_KIN"/>
    <property type="match status" value="1"/>
</dbReference>
<accession>A0A7S7NU17</accession>
<dbReference type="CDD" id="cd00082">
    <property type="entry name" value="HisKA"/>
    <property type="match status" value="1"/>
</dbReference>
<evidence type="ECO:0000256" key="5">
    <source>
        <dbReference type="ARBA" id="ARBA00022741"/>
    </source>
</evidence>
<dbReference type="Gene3D" id="3.30.565.10">
    <property type="entry name" value="Histidine kinase-like ATPase, C-terminal domain"/>
    <property type="match status" value="1"/>
</dbReference>
<dbReference type="EC" id="2.7.13.3" evidence="2"/>
<keyword evidence="9" id="KW-1133">Transmembrane helix</keyword>
<keyword evidence="5" id="KW-0547">Nucleotide-binding</keyword>
<dbReference type="EMBL" id="CP063849">
    <property type="protein sequence ID" value="QOY89822.1"/>
    <property type="molecule type" value="Genomic_DNA"/>
</dbReference>
<evidence type="ECO:0000256" key="7">
    <source>
        <dbReference type="ARBA" id="ARBA00022840"/>
    </source>
</evidence>
<keyword evidence="9" id="KW-0812">Transmembrane</keyword>
<dbReference type="InterPro" id="IPR036890">
    <property type="entry name" value="HATPase_C_sf"/>
</dbReference>
<dbReference type="InterPro" id="IPR005467">
    <property type="entry name" value="His_kinase_dom"/>
</dbReference>
<keyword evidence="9" id="KW-0472">Membrane</keyword>
<evidence type="ECO:0000256" key="8">
    <source>
        <dbReference type="ARBA" id="ARBA00023012"/>
    </source>
</evidence>
<dbReference type="InterPro" id="IPR003594">
    <property type="entry name" value="HATPase_dom"/>
</dbReference>
<dbReference type="SMART" id="SM00387">
    <property type="entry name" value="HATPase_c"/>
    <property type="match status" value="1"/>
</dbReference>
<dbReference type="GO" id="GO:0005524">
    <property type="term" value="F:ATP binding"/>
    <property type="evidence" value="ECO:0007669"/>
    <property type="project" value="UniProtKB-KW"/>
</dbReference>
<dbReference type="PROSITE" id="PS50112">
    <property type="entry name" value="PAS"/>
    <property type="match status" value="1"/>
</dbReference>
<dbReference type="Pfam" id="PF02518">
    <property type="entry name" value="HATPase_c"/>
    <property type="match status" value="1"/>
</dbReference>
<dbReference type="AlphaFoldDB" id="A0A7S7NU17"/>
<organism evidence="12 13">
    <name type="scientific">Paludibaculum fermentans</name>
    <dbReference type="NCBI Taxonomy" id="1473598"/>
    <lineage>
        <taxon>Bacteria</taxon>
        <taxon>Pseudomonadati</taxon>
        <taxon>Acidobacteriota</taxon>
        <taxon>Terriglobia</taxon>
        <taxon>Bryobacterales</taxon>
        <taxon>Bryobacteraceae</taxon>
        <taxon>Paludibaculum</taxon>
    </lineage>
</organism>
<sequence>MISLKAKILLFTTALVSALVLALSILLLNNLIESNLQNSLRLTEMAAQQTKELLLLRLEESWKGGASDRALWSDAIATDPRLAAFLKNTVAQAPALVEISIAGADDHILISSIRSDAGTVLPKRPTLRELLALGPIDRLQRVFDRGPDYELRIPIGLLNEPGTIFTIQVLVSTVLIRDALQPGLRWIGLASLITLGVSLFLVTLLGGYVSHNLNLISQDIDLIRQGQQPAILPTRASSPEFAAVQSKLSLLGAEVRDTARTAADFRARVANVLERLEEGILLFDANQRLVLSGGAAESLLGLSPEKLDLDSSPLGPLVRSAIQDGRSLPERLVEWPGHIEHPHLLVILDYFSDGRVLVHLRDPEARQQIESQMELLSRLDAINRLTGGVAHEIKNPLNSIAARIALLESMVGEESAEAEEEIRVIGEEVQRLDRVVRTFLEFTRPVEVAHTELDIVRLAAEVTDFIQADADRRHIEVQCTAHPDHISVCGDADLLRQALMNLAVNAIEAMPEGGSLRISLEQGPRDVRIIVADTGPGIPREQREKIFQLYYTTKKGGSGYGLAMVYRAIQLHGGRIEVDSEPGHGTRFLLILPAFTS</sequence>
<reference evidence="12 13" key="1">
    <citation type="submission" date="2020-10" db="EMBL/GenBank/DDBJ databases">
        <title>Complete genome sequence of Paludibaculum fermentans P105T, a facultatively anaerobic acidobacterium capable of dissimilatory Fe(III) reduction.</title>
        <authorList>
            <person name="Dedysh S.N."/>
            <person name="Beletsky A.V."/>
            <person name="Kulichevskaya I.S."/>
            <person name="Mardanov A.V."/>
            <person name="Ravin N.V."/>
        </authorList>
    </citation>
    <scope>NUCLEOTIDE SEQUENCE [LARGE SCALE GENOMIC DNA]</scope>
    <source>
        <strain evidence="12 13">P105</strain>
    </source>
</reference>
<keyword evidence="3" id="KW-0597">Phosphoprotein</keyword>
<dbReference type="SUPFAM" id="SSF47384">
    <property type="entry name" value="Homodimeric domain of signal transducing histidine kinase"/>
    <property type="match status" value="1"/>
</dbReference>
<dbReference type="InterPro" id="IPR036097">
    <property type="entry name" value="HisK_dim/P_sf"/>
</dbReference>
<protein>
    <recommendedName>
        <fullName evidence="2">histidine kinase</fullName>
        <ecNumber evidence="2">2.7.13.3</ecNumber>
    </recommendedName>
</protein>
<proteinExistence type="predicted"/>
<evidence type="ECO:0000256" key="2">
    <source>
        <dbReference type="ARBA" id="ARBA00012438"/>
    </source>
</evidence>
<dbReference type="PANTHER" id="PTHR43065">
    <property type="entry name" value="SENSOR HISTIDINE KINASE"/>
    <property type="match status" value="1"/>
</dbReference>
<dbReference type="SMART" id="SM00388">
    <property type="entry name" value="HisKA"/>
    <property type="match status" value="1"/>
</dbReference>
<evidence type="ECO:0000256" key="6">
    <source>
        <dbReference type="ARBA" id="ARBA00022777"/>
    </source>
</evidence>
<dbReference type="Gene3D" id="1.10.287.130">
    <property type="match status" value="1"/>
</dbReference>
<evidence type="ECO:0000256" key="3">
    <source>
        <dbReference type="ARBA" id="ARBA00022553"/>
    </source>
</evidence>
<dbReference type="Proteomes" id="UP000593892">
    <property type="component" value="Chromosome"/>
</dbReference>
<evidence type="ECO:0000313" key="13">
    <source>
        <dbReference type="Proteomes" id="UP000593892"/>
    </source>
</evidence>
<keyword evidence="4" id="KW-0808">Transferase</keyword>
<dbReference type="PANTHER" id="PTHR43065:SF10">
    <property type="entry name" value="PEROXIDE STRESS-ACTIVATED HISTIDINE KINASE MAK3"/>
    <property type="match status" value="1"/>
</dbReference>
<dbReference type="InterPro" id="IPR000014">
    <property type="entry name" value="PAS"/>
</dbReference>
<keyword evidence="8" id="KW-0902">Two-component regulatory system</keyword>
<feature type="domain" description="PAS" evidence="11">
    <location>
        <begin position="265"/>
        <end position="307"/>
    </location>
</feature>
<evidence type="ECO:0000256" key="1">
    <source>
        <dbReference type="ARBA" id="ARBA00000085"/>
    </source>
</evidence>
<evidence type="ECO:0000313" key="12">
    <source>
        <dbReference type="EMBL" id="QOY89822.1"/>
    </source>
</evidence>
<dbReference type="InterPro" id="IPR004358">
    <property type="entry name" value="Sig_transdc_His_kin-like_C"/>
</dbReference>
<dbReference type="CDD" id="cd00075">
    <property type="entry name" value="HATPase"/>
    <property type="match status" value="1"/>
</dbReference>
<keyword evidence="13" id="KW-1185">Reference proteome</keyword>
<feature type="transmembrane region" description="Helical" evidence="9">
    <location>
        <begin position="6"/>
        <end position="32"/>
    </location>
</feature>
<dbReference type="SUPFAM" id="SSF55874">
    <property type="entry name" value="ATPase domain of HSP90 chaperone/DNA topoisomerase II/histidine kinase"/>
    <property type="match status" value="1"/>
</dbReference>
<keyword evidence="6" id="KW-0418">Kinase</keyword>
<dbReference type="InterPro" id="IPR003661">
    <property type="entry name" value="HisK_dim/P_dom"/>
</dbReference>
<comment type="catalytic activity">
    <reaction evidence="1">
        <text>ATP + protein L-histidine = ADP + protein N-phospho-L-histidine.</text>
        <dbReference type="EC" id="2.7.13.3"/>
    </reaction>
</comment>
<evidence type="ECO:0000256" key="4">
    <source>
        <dbReference type="ARBA" id="ARBA00022679"/>
    </source>
</evidence>
<dbReference type="RefSeq" id="WP_194451485.1">
    <property type="nucleotide sequence ID" value="NZ_CP063849.1"/>
</dbReference>